<proteinExistence type="predicted"/>
<evidence type="ECO:0000313" key="2">
    <source>
        <dbReference type="Proteomes" id="UP001054945"/>
    </source>
</evidence>
<keyword evidence="2" id="KW-1185">Reference proteome</keyword>
<protein>
    <submittedName>
        <fullName evidence="1">Uncharacterized protein</fullName>
    </submittedName>
</protein>
<reference evidence="1 2" key="1">
    <citation type="submission" date="2021-06" db="EMBL/GenBank/DDBJ databases">
        <title>Caerostris extrusa draft genome.</title>
        <authorList>
            <person name="Kono N."/>
            <person name="Arakawa K."/>
        </authorList>
    </citation>
    <scope>NUCLEOTIDE SEQUENCE [LARGE SCALE GENOMIC DNA]</scope>
</reference>
<comment type="caution">
    <text evidence="1">The sequence shown here is derived from an EMBL/GenBank/DDBJ whole genome shotgun (WGS) entry which is preliminary data.</text>
</comment>
<dbReference type="Proteomes" id="UP001054945">
    <property type="component" value="Unassembled WGS sequence"/>
</dbReference>
<evidence type="ECO:0000313" key="1">
    <source>
        <dbReference type="EMBL" id="GIY45084.1"/>
    </source>
</evidence>
<sequence>MQSTNNKNSKQSLDVLKWILQTKSSNFLHFLQKSGIHSAFCFTSFKYQGLKDSRLKYSTSLSQTRSVVLLCPRCFPCSEFSDIAAFSVISTELWGGIKSNIFRPISRASPCSIENPDGSRMAEGIMRPVAFHNLCALAPLRPANMQCPDVTHSGLSNGFFTPQQRVALSCRSSVVANIFLKQLNGR</sequence>
<dbReference type="EMBL" id="BPLR01011232">
    <property type="protein sequence ID" value="GIY45084.1"/>
    <property type="molecule type" value="Genomic_DNA"/>
</dbReference>
<name>A0AAV4TIN8_CAEEX</name>
<gene>
    <name evidence="1" type="ORF">CEXT_752951</name>
</gene>
<dbReference type="AlphaFoldDB" id="A0AAV4TIN8"/>
<accession>A0AAV4TIN8</accession>
<organism evidence="1 2">
    <name type="scientific">Caerostris extrusa</name>
    <name type="common">Bark spider</name>
    <name type="synonym">Caerostris bankana</name>
    <dbReference type="NCBI Taxonomy" id="172846"/>
    <lineage>
        <taxon>Eukaryota</taxon>
        <taxon>Metazoa</taxon>
        <taxon>Ecdysozoa</taxon>
        <taxon>Arthropoda</taxon>
        <taxon>Chelicerata</taxon>
        <taxon>Arachnida</taxon>
        <taxon>Araneae</taxon>
        <taxon>Araneomorphae</taxon>
        <taxon>Entelegynae</taxon>
        <taxon>Araneoidea</taxon>
        <taxon>Araneidae</taxon>
        <taxon>Caerostris</taxon>
    </lineage>
</organism>